<feature type="domain" description="CX" evidence="4">
    <location>
        <begin position="167"/>
        <end position="224"/>
    </location>
</feature>
<keyword evidence="3" id="KW-0732">Signal</keyword>
<evidence type="ECO:0000313" key="5">
    <source>
        <dbReference type="EMBL" id="CAD5219659.1"/>
    </source>
</evidence>
<proteinExistence type="predicted"/>
<evidence type="ECO:0000313" key="6">
    <source>
        <dbReference type="Proteomes" id="UP000659654"/>
    </source>
</evidence>
<organism evidence="5 6">
    <name type="scientific">Bursaphelenchus xylophilus</name>
    <name type="common">Pinewood nematode worm</name>
    <name type="synonym">Aphelenchoides xylophilus</name>
    <dbReference type="NCBI Taxonomy" id="6326"/>
    <lineage>
        <taxon>Eukaryota</taxon>
        <taxon>Metazoa</taxon>
        <taxon>Ecdysozoa</taxon>
        <taxon>Nematoda</taxon>
        <taxon>Chromadorea</taxon>
        <taxon>Rhabditida</taxon>
        <taxon>Tylenchina</taxon>
        <taxon>Tylenchomorpha</taxon>
        <taxon>Aphelenchoidea</taxon>
        <taxon>Aphelenchoididae</taxon>
        <taxon>Bursaphelenchus</taxon>
    </lineage>
</organism>
<feature type="compositionally biased region" description="Polar residues" evidence="1">
    <location>
        <begin position="82"/>
        <end position="92"/>
    </location>
</feature>
<evidence type="ECO:0000256" key="3">
    <source>
        <dbReference type="SAM" id="SignalP"/>
    </source>
</evidence>
<feature type="transmembrane region" description="Helical" evidence="2">
    <location>
        <begin position="254"/>
        <end position="274"/>
    </location>
</feature>
<evidence type="ECO:0000259" key="4">
    <source>
        <dbReference type="Pfam" id="PF01705"/>
    </source>
</evidence>
<dbReference type="Proteomes" id="UP000659654">
    <property type="component" value="Unassembled WGS sequence"/>
</dbReference>
<feature type="compositionally biased region" description="Low complexity" evidence="1">
    <location>
        <begin position="59"/>
        <end position="72"/>
    </location>
</feature>
<dbReference type="PANTHER" id="PTHR47520:SF11">
    <property type="entry name" value="CX DOMAIN-CONTAINING PROTEIN"/>
    <property type="match status" value="1"/>
</dbReference>
<dbReference type="Proteomes" id="UP000582659">
    <property type="component" value="Unassembled WGS sequence"/>
</dbReference>
<reference evidence="5" key="1">
    <citation type="submission" date="2020-09" db="EMBL/GenBank/DDBJ databases">
        <authorList>
            <person name="Kikuchi T."/>
        </authorList>
    </citation>
    <scope>NUCLEOTIDE SEQUENCE</scope>
    <source>
        <strain evidence="5">Ka4C1</strain>
    </source>
</reference>
<keyword evidence="2" id="KW-0812">Transmembrane</keyword>
<accession>A0A7I8WLS0</accession>
<feature type="compositionally biased region" description="Polar residues" evidence="1">
    <location>
        <begin position="102"/>
        <end position="117"/>
    </location>
</feature>
<dbReference type="EMBL" id="CAJFDI010000003">
    <property type="protein sequence ID" value="CAD5219659.1"/>
    <property type="molecule type" value="Genomic_DNA"/>
</dbReference>
<feature type="signal peptide" evidence="3">
    <location>
        <begin position="1"/>
        <end position="24"/>
    </location>
</feature>
<gene>
    <name evidence="5" type="ORF">BXYJ_LOCUS5789</name>
</gene>
<feature type="compositionally biased region" description="Gly residues" evidence="1">
    <location>
        <begin position="26"/>
        <end position="58"/>
    </location>
</feature>
<dbReference type="EMBL" id="CAJFCV020000003">
    <property type="protein sequence ID" value="CAG9105121.1"/>
    <property type="molecule type" value="Genomic_DNA"/>
</dbReference>
<protein>
    <submittedName>
        <fullName evidence="5">(pine wood nematode) hypothetical protein</fullName>
    </submittedName>
</protein>
<evidence type="ECO:0000256" key="2">
    <source>
        <dbReference type="SAM" id="Phobius"/>
    </source>
</evidence>
<dbReference type="OrthoDB" id="5873947at2759"/>
<comment type="caution">
    <text evidence="5">The sequence shown here is derived from an EMBL/GenBank/DDBJ whole genome shotgun (WGS) entry which is preliminary data.</text>
</comment>
<dbReference type="AlphaFoldDB" id="A0A7I8WLS0"/>
<evidence type="ECO:0000256" key="1">
    <source>
        <dbReference type="SAM" id="MobiDB-lite"/>
    </source>
</evidence>
<feature type="region of interest" description="Disordered" evidence="1">
    <location>
        <begin position="26"/>
        <end position="125"/>
    </location>
</feature>
<keyword evidence="6" id="KW-1185">Reference proteome</keyword>
<keyword evidence="2" id="KW-1133">Transmembrane helix</keyword>
<feature type="chain" id="PRO_5035384787" evidence="3">
    <location>
        <begin position="25"/>
        <end position="299"/>
    </location>
</feature>
<dbReference type="Pfam" id="PF01705">
    <property type="entry name" value="CX"/>
    <property type="match status" value="1"/>
</dbReference>
<sequence>MNWSRRKFVVLLVVLALLIEPINSRRGGGGGFGRGSSAGRSSGGFGRGRTGGGGGIFGGSRSSSGQSRPSHGTHNTGGGMFSSGSNTNNQRNKGGIFGGFGSSNKQHNYRQPVTSTWRSGSGLGSRSRSDTFKNMIVGAAAGYLTYQAGKHLIRSAMAPMMWNNRPYYWGQSYYQPRPNYQMCRMPLQPGDPQFGSIYFQDQTRPKEIVWSCGFNEQCCGYECCPGGGGYGGGGYGGGGYGGGGYYGRNGYSGIGIGSLIILLLLGSCGAFIVYKICQNVKNNKYQQGRPTDAPPQYAY</sequence>
<dbReference type="PANTHER" id="PTHR47520">
    <property type="entry name" value="CX DOMAIN-CONTAINING PROTEIN-RELATED"/>
    <property type="match status" value="1"/>
</dbReference>
<keyword evidence="2" id="KW-0472">Membrane</keyword>
<dbReference type="InterPro" id="IPR002619">
    <property type="entry name" value="CX"/>
</dbReference>
<name>A0A7I8WLS0_BURXY</name>